<comment type="caution">
    <text evidence="1">The sequence shown here is derived from an EMBL/GenBank/DDBJ whole genome shotgun (WGS) entry which is preliminary data.</text>
</comment>
<keyword evidence="2" id="KW-1185">Reference proteome</keyword>
<dbReference type="InterPro" id="IPR012674">
    <property type="entry name" value="Calycin"/>
</dbReference>
<organism evidence="1 2">
    <name type="scientific">Bacillus songklensis</name>
    <dbReference type="NCBI Taxonomy" id="1069116"/>
    <lineage>
        <taxon>Bacteria</taxon>
        <taxon>Bacillati</taxon>
        <taxon>Bacillota</taxon>
        <taxon>Bacilli</taxon>
        <taxon>Bacillales</taxon>
        <taxon>Bacillaceae</taxon>
        <taxon>Bacillus</taxon>
    </lineage>
</organism>
<gene>
    <name evidence="1" type="ORF">ACFOU2_23980</name>
</gene>
<evidence type="ECO:0000313" key="1">
    <source>
        <dbReference type="EMBL" id="MFC3886380.1"/>
    </source>
</evidence>
<dbReference type="Gene3D" id="2.40.128.20">
    <property type="match status" value="1"/>
</dbReference>
<dbReference type="InterPro" id="IPR015231">
    <property type="entry name" value="DUF1934"/>
</dbReference>
<sequence>MSIASSTGKSIHVKVVTDIRDGHRKETNSFQAQGMYYEKENAVYVTYKEQQDMGDINTIVKIAEGEVIVTRSGAVKMKQQFRKKERTSTPYKSQYGPLHMETFTHNFEYKRFQTKGTLFVTYDLYLQGEKAGKYALTISFKEQ</sequence>
<accession>A0ABV8BAN9</accession>
<reference evidence="2" key="1">
    <citation type="journal article" date="2019" name="Int. J. Syst. Evol. Microbiol.">
        <title>The Global Catalogue of Microorganisms (GCM) 10K type strain sequencing project: providing services to taxonomists for standard genome sequencing and annotation.</title>
        <authorList>
            <consortium name="The Broad Institute Genomics Platform"/>
            <consortium name="The Broad Institute Genome Sequencing Center for Infectious Disease"/>
            <person name="Wu L."/>
            <person name="Ma J."/>
        </authorList>
    </citation>
    <scope>NUCLEOTIDE SEQUENCE [LARGE SCALE GENOMIC DNA]</scope>
    <source>
        <strain evidence="2">CCUG 61889</strain>
    </source>
</reference>
<protein>
    <submittedName>
        <fullName evidence="1">DUF1934 domain-containing protein</fullName>
    </submittedName>
</protein>
<dbReference type="Pfam" id="PF09148">
    <property type="entry name" value="DUF1934"/>
    <property type="match status" value="1"/>
</dbReference>
<dbReference type="Proteomes" id="UP001595752">
    <property type="component" value="Unassembled WGS sequence"/>
</dbReference>
<dbReference type="RefSeq" id="WP_377918807.1">
    <property type="nucleotide sequence ID" value="NZ_JBHRZT010000073.1"/>
</dbReference>
<name>A0ABV8BAN9_9BACI</name>
<dbReference type="SUPFAM" id="SSF50814">
    <property type="entry name" value="Lipocalins"/>
    <property type="match status" value="1"/>
</dbReference>
<dbReference type="EMBL" id="JBHRZT010000073">
    <property type="protein sequence ID" value="MFC3886380.1"/>
    <property type="molecule type" value="Genomic_DNA"/>
</dbReference>
<proteinExistence type="predicted"/>
<evidence type="ECO:0000313" key="2">
    <source>
        <dbReference type="Proteomes" id="UP001595752"/>
    </source>
</evidence>